<evidence type="ECO:0008006" key="3">
    <source>
        <dbReference type="Google" id="ProtNLM"/>
    </source>
</evidence>
<dbReference type="GO" id="GO:0000271">
    <property type="term" value="P:polysaccharide biosynthetic process"/>
    <property type="evidence" value="ECO:0007669"/>
    <property type="project" value="TreeGrafter"/>
</dbReference>
<gene>
    <name evidence="2" type="ORF">S06H3_02585</name>
</gene>
<sequence>DDIIIPKFPSALFHVYQEYHIRIKSGRKTRDALKKYLAKKGIGTRISFPPIHLTHFYKNVLGYSDRLKITEKIFSQTLTLPLYPDLTKKEMDYIAKEIRNFYGKDYKTN</sequence>
<protein>
    <recommendedName>
        <fullName evidence="3">DegT/DnrJ/EryC1/StrS aminotransferase family protein</fullName>
    </recommendedName>
</protein>
<dbReference type="PANTHER" id="PTHR30244">
    <property type="entry name" value="TRANSAMINASE"/>
    <property type="match status" value="1"/>
</dbReference>
<dbReference type="AlphaFoldDB" id="X1LHV0"/>
<organism evidence="2">
    <name type="scientific">marine sediment metagenome</name>
    <dbReference type="NCBI Taxonomy" id="412755"/>
    <lineage>
        <taxon>unclassified sequences</taxon>
        <taxon>metagenomes</taxon>
        <taxon>ecological metagenomes</taxon>
    </lineage>
</organism>
<dbReference type="Gene3D" id="3.90.1150.10">
    <property type="entry name" value="Aspartate Aminotransferase, domain 1"/>
    <property type="match status" value="1"/>
</dbReference>
<proteinExistence type="predicted"/>
<comment type="caution">
    <text evidence="2">The sequence shown here is derived from an EMBL/GenBank/DDBJ whole genome shotgun (WGS) entry which is preliminary data.</text>
</comment>
<dbReference type="InterPro" id="IPR000653">
    <property type="entry name" value="DegT/StrS_aminotransferase"/>
</dbReference>
<dbReference type="GO" id="GO:0008483">
    <property type="term" value="F:transaminase activity"/>
    <property type="evidence" value="ECO:0007669"/>
    <property type="project" value="TreeGrafter"/>
</dbReference>
<evidence type="ECO:0000313" key="2">
    <source>
        <dbReference type="EMBL" id="GAI01945.1"/>
    </source>
</evidence>
<accession>X1LHV0</accession>
<dbReference type="InterPro" id="IPR015424">
    <property type="entry name" value="PyrdxlP-dep_Trfase"/>
</dbReference>
<dbReference type="InterPro" id="IPR015422">
    <property type="entry name" value="PyrdxlP-dep_Trfase_small"/>
</dbReference>
<dbReference type="SUPFAM" id="SSF53383">
    <property type="entry name" value="PLP-dependent transferases"/>
    <property type="match status" value="1"/>
</dbReference>
<reference evidence="2" key="1">
    <citation type="journal article" date="2014" name="Front. Microbiol.">
        <title>High frequency of phylogenetically diverse reductive dehalogenase-homologous genes in deep subseafloor sedimentary metagenomes.</title>
        <authorList>
            <person name="Kawai M."/>
            <person name="Futagami T."/>
            <person name="Toyoda A."/>
            <person name="Takaki Y."/>
            <person name="Nishi S."/>
            <person name="Hori S."/>
            <person name="Arai W."/>
            <person name="Tsubouchi T."/>
            <person name="Morono Y."/>
            <person name="Uchiyama I."/>
            <person name="Ito T."/>
            <person name="Fujiyama A."/>
            <person name="Inagaki F."/>
            <person name="Takami H."/>
        </authorList>
    </citation>
    <scope>NUCLEOTIDE SEQUENCE</scope>
    <source>
        <strain evidence="2">Expedition CK06-06</strain>
    </source>
</reference>
<feature type="non-terminal residue" evidence="2">
    <location>
        <position position="1"/>
    </location>
</feature>
<name>X1LHV0_9ZZZZ</name>
<dbReference type="Pfam" id="PF01041">
    <property type="entry name" value="DegT_DnrJ_EryC1"/>
    <property type="match status" value="1"/>
</dbReference>
<keyword evidence="1" id="KW-0663">Pyridoxal phosphate</keyword>
<dbReference type="EMBL" id="BARV01000771">
    <property type="protein sequence ID" value="GAI01945.1"/>
    <property type="molecule type" value="Genomic_DNA"/>
</dbReference>
<dbReference type="GO" id="GO:0030170">
    <property type="term" value="F:pyridoxal phosphate binding"/>
    <property type="evidence" value="ECO:0007669"/>
    <property type="project" value="TreeGrafter"/>
</dbReference>
<evidence type="ECO:0000256" key="1">
    <source>
        <dbReference type="ARBA" id="ARBA00022898"/>
    </source>
</evidence>
<dbReference type="PANTHER" id="PTHR30244:SF36">
    <property type="entry name" value="3-OXO-GLUCOSE-6-PHOSPHATE:GLUTAMATE AMINOTRANSFERASE"/>
    <property type="match status" value="1"/>
</dbReference>